<dbReference type="GO" id="GO:0003700">
    <property type="term" value="F:DNA-binding transcription factor activity"/>
    <property type="evidence" value="ECO:0007669"/>
    <property type="project" value="InterPro"/>
</dbReference>
<feature type="binding site" evidence="1">
    <location>
        <position position="100"/>
    </location>
    <ligand>
        <name>Zn(2+)</name>
        <dbReference type="ChEBI" id="CHEBI:29105"/>
    </ligand>
</feature>
<dbReference type="GO" id="GO:1900376">
    <property type="term" value="P:regulation of secondary metabolite biosynthetic process"/>
    <property type="evidence" value="ECO:0007669"/>
    <property type="project" value="TreeGrafter"/>
</dbReference>
<dbReference type="EMBL" id="CP002955">
    <property type="protein sequence ID" value="AEL28201.1"/>
    <property type="molecule type" value="Genomic_DNA"/>
</dbReference>
<dbReference type="AlphaFoldDB" id="G0J0C8"/>
<keyword evidence="1" id="KW-0479">Metal-binding</keyword>
<evidence type="ECO:0000313" key="2">
    <source>
        <dbReference type="EMBL" id="AEL28201.1"/>
    </source>
</evidence>
<gene>
    <name evidence="2" type="ordered locus">Cycma_4505</name>
</gene>
<dbReference type="InterPro" id="IPR002481">
    <property type="entry name" value="FUR"/>
</dbReference>
<dbReference type="InterPro" id="IPR036390">
    <property type="entry name" value="WH_DNA-bd_sf"/>
</dbReference>
<organism evidence="2 3">
    <name type="scientific">Cyclobacterium marinum (strain ATCC 25205 / DSM 745 / LMG 13164 / NCIMB 1802)</name>
    <name type="common">Flectobacillus marinus</name>
    <dbReference type="NCBI Taxonomy" id="880070"/>
    <lineage>
        <taxon>Bacteria</taxon>
        <taxon>Pseudomonadati</taxon>
        <taxon>Bacteroidota</taxon>
        <taxon>Cytophagia</taxon>
        <taxon>Cytophagales</taxon>
        <taxon>Cyclobacteriaceae</taxon>
        <taxon>Cyclobacterium</taxon>
    </lineage>
</organism>
<keyword evidence="1" id="KW-0862">Zinc</keyword>
<feature type="binding site" evidence="1">
    <location>
        <position position="103"/>
    </location>
    <ligand>
        <name>Zn(2+)</name>
        <dbReference type="ChEBI" id="CHEBI:29105"/>
    </ligand>
</feature>
<dbReference type="KEGG" id="cmr:Cycma_4505"/>
<dbReference type="GO" id="GO:0045892">
    <property type="term" value="P:negative regulation of DNA-templated transcription"/>
    <property type="evidence" value="ECO:0007669"/>
    <property type="project" value="TreeGrafter"/>
</dbReference>
<dbReference type="PANTHER" id="PTHR33202:SF22">
    <property type="entry name" value="HYDROGEN PEROXIDE SENSITIVE REPRESSOR"/>
    <property type="match status" value="1"/>
</dbReference>
<comment type="cofactor">
    <cofactor evidence="1">
        <name>Zn(2+)</name>
        <dbReference type="ChEBI" id="CHEBI:29105"/>
    </cofactor>
    <text evidence="1">Binds 1 zinc ion per subunit.</text>
</comment>
<name>G0J0C8_CYCMS</name>
<dbReference type="GO" id="GO:0008270">
    <property type="term" value="F:zinc ion binding"/>
    <property type="evidence" value="ECO:0007669"/>
    <property type="project" value="TreeGrafter"/>
</dbReference>
<dbReference type="Pfam" id="PF01475">
    <property type="entry name" value="FUR"/>
    <property type="match status" value="1"/>
</dbReference>
<evidence type="ECO:0000313" key="3">
    <source>
        <dbReference type="Proteomes" id="UP000001635"/>
    </source>
</evidence>
<reference evidence="3" key="1">
    <citation type="submission" date="2011-07" db="EMBL/GenBank/DDBJ databases">
        <title>The complete genome of Cyclobacterium marinum DSM 745.</title>
        <authorList>
            <person name="Lucas S."/>
            <person name="Han J."/>
            <person name="Lapidus A."/>
            <person name="Bruce D."/>
            <person name="Goodwin L."/>
            <person name="Pitluck S."/>
            <person name="Peters L."/>
            <person name="Kyrpides N."/>
            <person name="Mavromatis K."/>
            <person name="Ivanova N."/>
            <person name="Ovchinnikova G."/>
            <person name="Chertkov O."/>
            <person name="Detter J.C."/>
            <person name="Tapia R."/>
            <person name="Han C."/>
            <person name="Land M."/>
            <person name="Hauser L."/>
            <person name="Markowitz V."/>
            <person name="Cheng J.-F."/>
            <person name="Hugenholtz P."/>
            <person name="Woyke T."/>
            <person name="Wu D."/>
            <person name="Tindall B."/>
            <person name="Schuetze A."/>
            <person name="Brambilla E."/>
            <person name="Klenk H.-P."/>
            <person name="Eisen J.A."/>
        </authorList>
    </citation>
    <scope>NUCLEOTIDE SEQUENCE [LARGE SCALE GENOMIC DNA]</scope>
    <source>
        <strain evidence="3">ATCC 25205 / DSM 745 / LMG 13164 / NCIMB 1802</strain>
    </source>
</reference>
<feature type="binding site" evidence="1">
    <location>
        <position position="140"/>
    </location>
    <ligand>
        <name>Zn(2+)</name>
        <dbReference type="ChEBI" id="CHEBI:29105"/>
    </ligand>
</feature>
<dbReference type="Gene3D" id="1.10.10.10">
    <property type="entry name" value="Winged helix-like DNA-binding domain superfamily/Winged helix DNA-binding domain"/>
    <property type="match status" value="1"/>
</dbReference>
<proteinExistence type="predicted"/>
<dbReference type="SUPFAM" id="SSF46785">
    <property type="entry name" value="Winged helix' DNA-binding domain"/>
    <property type="match status" value="1"/>
</dbReference>
<dbReference type="PANTHER" id="PTHR33202">
    <property type="entry name" value="ZINC UPTAKE REGULATION PROTEIN"/>
    <property type="match status" value="1"/>
</dbReference>
<keyword evidence="3" id="KW-1185">Reference proteome</keyword>
<dbReference type="STRING" id="880070.Cycma_4505"/>
<dbReference type="Proteomes" id="UP000001635">
    <property type="component" value="Chromosome"/>
</dbReference>
<protein>
    <submittedName>
        <fullName evidence="2">Ferric uptake regulator, Fur family</fullName>
    </submittedName>
</protein>
<dbReference type="eggNOG" id="COG0735">
    <property type="taxonomic scope" value="Bacteria"/>
</dbReference>
<dbReference type="OrthoDB" id="594893at2"/>
<feature type="binding site" evidence="1">
    <location>
        <position position="137"/>
    </location>
    <ligand>
        <name>Zn(2+)</name>
        <dbReference type="ChEBI" id="CHEBI:29105"/>
    </ligand>
</feature>
<dbReference type="HOGENOM" id="CLU_096072_6_1_10"/>
<sequence>MSIPEDILKDHGIRSTDTRSKVIKYILRKKTACSLKELQQALAISSRQEKPINLTTFYRTINLFEQKGIVHRIDDGTGTVKFAILKPGSIDKKWHLHFHCKKCNNTFCLPETMPINLLSIGGDYHIIRVNLVLHGICEKCNGNYRNEKKHI</sequence>
<accession>G0J0C8</accession>
<dbReference type="InterPro" id="IPR036388">
    <property type="entry name" value="WH-like_DNA-bd_sf"/>
</dbReference>
<evidence type="ECO:0000256" key="1">
    <source>
        <dbReference type="PIRSR" id="PIRSR602481-1"/>
    </source>
</evidence>
<dbReference type="RefSeq" id="WP_014022485.1">
    <property type="nucleotide sequence ID" value="NC_015914.1"/>
</dbReference>
<dbReference type="GO" id="GO:0000976">
    <property type="term" value="F:transcription cis-regulatory region binding"/>
    <property type="evidence" value="ECO:0007669"/>
    <property type="project" value="TreeGrafter"/>
</dbReference>